<proteinExistence type="predicted"/>
<dbReference type="InterPro" id="IPR036388">
    <property type="entry name" value="WH-like_DNA-bd_sf"/>
</dbReference>
<organism evidence="1">
    <name type="scientific">Streptomyces sp. R39</name>
    <dbReference type="NCBI Taxonomy" id="3238631"/>
    <lineage>
        <taxon>Bacteria</taxon>
        <taxon>Bacillati</taxon>
        <taxon>Actinomycetota</taxon>
        <taxon>Actinomycetes</taxon>
        <taxon>Kitasatosporales</taxon>
        <taxon>Streptomycetaceae</taxon>
        <taxon>Streptomyces</taxon>
    </lineage>
</organism>
<dbReference type="InterPro" id="IPR009057">
    <property type="entry name" value="Homeodomain-like_sf"/>
</dbReference>
<dbReference type="SUPFAM" id="SSF46689">
    <property type="entry name" value="Homeodomain-like"/>
    <property type="match status" value="1"/>
</dbReference>
<name>A0AB39R4F9_9ACTN</name>
<dbReference type="RefSeq" id="WP_369228318.1">
    <property type="nucleotide sequence ID" value="NZ_CP163441.1"/>
</dbReference>
<protein>
    <submittedName>
        <fullName evidence="1">Helix-turn-helix domain-containing protein</fullName>
    </submittedName>
</protein>
<dbReference type="Pfam" id="PF13565">
    <property type="entry name" value="HTH_32"/>
    <property type="match status" value="1"/>
</dbReference>
<accession>A0AB39R4F9</accession>
<dbReference type="Gene3D" id="1.10.10.10">
    <property type="entry name" value="Winged helix-like DNA-binding domain superfamily/Winged helix DNA-binding domain"/>
    <property type="match status" value="1"/>
</dbReference>
<dbReference type="AlphaFoldDB" id="A0AB39R4F9"/>
<gene>
    <name evidence="1" type="ORF">AB5J52_39470</name>
</gene>
<evidence type="ECO:0000313" key="1">
    <source>
        <dbReference type="EMBL" id="XDQ49769.1"/>
    </source>
</evidence>
<sequence length="121" mass="13710">MTDAQRAVPEGWVRRRTTAQALAQRSRIVLECAEGHSVKEVSRRLRITPDTVRTWRRRFLERGLDGLCDEPRPGVPRKITDADVERGIVKTLEETPKNATHWSTRSMAAATGMSWSAVSRI</sequence>
<reference evidence="1" key="1">
    <citation type="submission" date="2024-07" db="EMBL/GenBank/DDBJ databases">
        <authorList>
            <person name="Yu S.T."/>
        </authorList>
    </citation>
    <scope>NUCLEOTIDE SEQUENCE</scope>
    <source>
        <strain evidence="1">R39</strain>
    </source>
</reference>
<dbReference type="EMBL" id="CP163441">
    <property type="protein sequence ID" value="XDQ49769.1"/>
    <property type="molecule type" value="Genomic_DNA"/>
</dbReference>